<comment type="similarity">
    <text evidence="1">Belongs to the THADA family.</text>
</comment>
<evidence type="ECO:0000259" key="3">
    <source>
        <dbReference type="Pfam" id="PF10350"/>
    </source>
</evidence>
<dbReference type="PANTHER" id="PTHR14387">
    <property type="entry name" value="THADA/DEATH RECEPTOR INTERACTING PROTEIN"/>
    <property type="match status" value="1"/>
</dbReference>
<feature type="domain" description="tRNA (32-2'-O)-methyltransferase regulator THADA-like TPR repeats region" evidence="4">
    <location>
        <begin position="234"/>
        <end position="545"/>
    </location>
</feature>
<name>A0A0A1T364_9HYPO</name>
<evidence type="ECO:0000313" key="6">
    <source>
        <dbReference type="EMBL" id="CEJ89254.1"/>
    </source>
</evidence>
<dbReference type="PANTHER" id="PTHR14387:SF0">
    <property type="entry name" value="DUF2428 DOMAIN-CONTAINING PROTEIN"/>
    <property type="match status" value="1"/>
</dbReference>
<dbReference type="InterPro" id="IPR056843">
    <property type="entry name" value="THADA-like_TPR"/>
</dbReference>
<protein>
    <submittedName>
        <fullName evidence="6">Uncharacterized protein</fullName>
    </submittedName>
</protein>
<dbReference type="Pfam" id="PF10350">
    <property type="entry name" value="DUF2428"/>
    <property type="match status" value="1"/>
</dbReference>
<dbReference type="GO" id="GO:0030488">
    <property type="term" value="P:tRNA methylation"/>
    <property type="evidence" value="ECO:0007669"/>
    <property type="project" value="TreeGrafter"/>
</dbReference>
<dbReference type="OrthoDB" id="73997at2759"/>
<dbReference type="Pfam" id="PF25150">
    <property type="entry name" value="TPR_Trm732"/>
    <property type="match status" value="1"/>
</dbReference>
<evidence type="ECO:0000259" key="4">
    <source>
        <dbReference type="Pfam" id="PF25150"/>
    </source>
</evidence>
<dbReference type="Pfam" id="PF26523">
    <property type="entry name" value="Trm732_C"/>
    <property type="match status" value="1"/>
</dbReference>
<dbReference type="InterPro" id="IPR056842">
    <property type="entry name" value="THADA-like_TPR_C"/>
</dbReference>
<dbReference type="SUPFAM" id="SSF48371">
    <property type="entry name" value="ARM repeat"/>
    <property type="match status" value="1"/>
</dbReference>
<organism evidence="6 7">
    <name type="scientific">[Torrubiella] hemipterigena</name>
    <dbReference type="NCBI Taxonomy" id="1531966"/>
    <lineage>
        <taxon>Eukaryota</taxon>
        <taxon>Fungi</taxon>
        <taxon>Dikarya</taxon>
        <taxon>Ascomycota</taxon>
        <taxon>Pezizomycotina</taxon>
        <taxon>Sordariomycetes</taxon>
        <taxon>Hypocreomycetidae</taxon>
        <taxon>Hypocreales</taxon>
        <taxon>Clavicipitaceae</taxon>
        <taxon>Clavicipitaceae incertae sedis</taxon>
        <taxon>'Torrubiella' clade</taxon>
    </lineage>
</organism>
<dbReference type="Proteomes" id="UP000039046">
    <property type="component" value="Unassembled WGS sequence"/>
</dbReference>
<dbReference type="InterPro" id="IPR016024">
    <property type="entry name" value="ARM-type_fold"/>
</dbReference>
<dbReference type="HOGENOM" id="CLU_001011_1_0_1"/>
<dbReference type="Pfam" id="PF25151">
    <property type="entry name" value="TPR_Trm732_C"/>
    <property type="match status" value="1"/>
</dbReference>
<dbReference type="InterPro" id="IPR051954">
    <property type="entry name" value="tRNA_methyltransferase_THADA"/>
</dbReference>
<keyword evidence="7" id="KW-1185">Reference proteome</keyword>
<dbReference type="InterPro" id="IPR019442">
    <property type="entry name" value="THADA/TRM732_DUF2428"/>
</dbReference>
<feature type="domain" description="DUF2428" evidence="3">
    <location>
        <begin position="679"/>
        <end position="919"/>
    </location>
</feature>
<feature type="domain" description="tRNA (32-2'-O)-methyltransferase regulator THADA-like C-terminal TPR repeats region" evidence="5">
    <location>
        <begin position="921"/>
        <end position="1074"/>
    </location>
</feature>
<gene>
    <name evidence="6" type="ORF">VHEMI05108</name>
</gene>
<evidence type="ECO:0000259" key="5">
    <source>
        <dbReference type="Pfam" id="PF25151"/>
    </source>
</evidence>
<dbReference type="STRING" id="1531966.A0A0A1T364"/>
<accession>A0A0A1T364</accession>
<evidence type="ECO:0000313" key="7">
    <source>
        <dbReference type="Proteomes" id="UP000039046"/>
    </source>
</evidence>
<dbReference type="EMBL" id="CDHN01000002">
    <property type="protein sequence ID" value="CEJ89254.1"/>
    <property type="molecule type" value="Genomic_DNA"/>
</dbReference>
<dbReference type="Gene3D" id="1.25.10.10">
    <property type="entry name" value="Leucine-rich Repeat Variant"/>
    <property type="match status" value="1"/>
</dbReference>
<reference evidence="6 7" key="1">
    <citation type="journal article" date="2015" name="Genome Announc.">
        <title>Draft Genome Sequence and Gene Annotation of the Entomopathogenic Fungus Verticillium hemipterigenum.</title>
        <authorList>
            <person name="Horn F."/>
            <person name="Habel A."/>
            <person name="Scharf D.H."/>
            <person name="Dworschak J."/>
            <person name="Brakhage A.A."/>
            <person name="Guthke R."/>
            <person name="Hertweck C."/>
            <person name="Linde J."/>
        </authorList>
    </citation>
    <scope>NUCLEOTIDE SEQUENCE [LARGE SCALE GENOMIC DNA]</scope>
</reference>
<evidence type="ECO:0000256" key="1">
    <source>
        <dbReference type="ARBA" id="ARBA00010409"/>
    </source>
</evidence>
<dbReference type="InterPro" id="IPR011989">
    <property type="entry name" value="ARM-like"/>
</dbReference>
<evidence type="ECO:0000256" key="2">
    <source>
        <dbReference type="ARBA" id="ARBA00022694"/>
    </source>
</evidence>
<proteinExistence type="inferred from homology"/>
<sequence length="1554" mass="173107">MPGKKQSAQADLVVNTKDIASEIEDLPAEEQKLRAQTLFDEFYNEAAQPKSASGNACIKLCGFVDNASKSSSMQVQQWAFSGPTTEKLFTFYMDWNEYDHHRSMKLVLDLVAHLLTKNPSEQDAVATTKSLVHSLVAIILGKSTKPVAKSAMKTLEHFLVKKVVSAAEVRECYRSFNLASKDCKAIDVWGSFMVDLFNWMRLHFVSPAAGKLILCIYRQLRQGADGVEGTPSIENWHSWLLEFLNREPEHLERVKNHVFLPLFTADRKEALVFLQRMAELKPVSGAAGVDTPALLQLAVLEIGKKAGLVEEPALGHDDTSEDSKKEIDCVMIREDVLETVLAYPSNAVRSLAFSTLIASPSTTKPYSETALSLLRKHMGAFFADSDVKFRVDVSAAARDMFRRVRGAIFVLKRSIPRARAKAAKKAKALQGVTDSTEQANVPGPVLYRANLVSLPDDQLVYCLRYHEDFLHWYIGFLCSELIPTASYQRHITSLKALMYIFRLEGNQSKAWETDDDQTLFFDIFDEKWTRALFDLLMDPFDDVRDAASNVLKALLSDKRYRKMLTNASGNTISIPAALEHLASIAGDLASKTSRADHADGVARIRQLLYRFSTDQDERVGLLLRLTGELDRKISIAEQDLGEAVRQVPVHGDFAALCSTWQVVAELKMTDSELVVMREIQETLVSLCQRIWAAVKDILCDDSPEGHLPLHLEDMEGLDTKGLISYSFRATHESSNFMKTIILTLRNRSRAGSLTPSTRVFRDVGDLTFEQLSNLRHRGAFTTVSSTFSTCCQLSKHLDNEEDNADILNLWYGKTMETIYTQVSTTRRSAGIPSLITGILAANSDSPSFDQVMRKLIEIARIEARVTETDDERLPQVHAYNSIKDIFRNSLLTSQGNKSEQYLPECVELAASGLKSQVWAIRNCSLILLRSLIDCLFGNHENKSTIEAGWDGKANRIPYHRYPSLPEVLKNLLESGHKMMSQNANVTMAAESVFPALDIIRRAGPPEMLRSEIQTHITQYLSSPVWHVREMAARTICSCLLHEGWLNSLETIFSEALTGKRDQNFVHGALLCLKFVFERLSEVNIDLVLGNLAVLVEKLPTYEIETSYRSCPDVVAAYLEAINLIWTFQRSRSLPMLPAPVKIASGPESALFRGQHIIHLLLSSTQSNDAVSELRSVLIDSPIGSNTLLTALGSLSDLWDLTTASDSMLTDLCNLYIDISLTQCPADVKAVAVDNLNLVVDKILERGNLQLLPTDNLLHQWQELPSHSMNPELSNAIIRASGGVVAAMSKTNGPASINFISWAAMISEATIAENSFDTRFAAAESLQSFFLIIGDDCKTADQIPILLALYDVLNDDDDEVRDMGADAVKHILGSSIVPIEAASRFLSWIAESFPSEAKLKEIACARVIGEVTQSGWKQPNVRLEESLQFDDALFVIEEQNLFIDEVRETWRWAQLIEELSWTENDESLKQLNQWASQGLDSLYNQFQKEDGPLGWASSPDVFAICTYIIGAAVALTNAKQASQDLSSAMTKAHDVLKTKESHVSRLLVDALEKAA</sequence>
<dbReference type="GO" id="GO:0005829">
    <property type="term" value="C:cytosol"/>
    <property type="evidence" value="ECO:0007669"/>
    <property type="project" value="TreeGrafter"/>
</dbReference>
<keyword evidence="2" id="KW-0819">tRNA processing</keyword>